<dbReference type="Pfam" id="PF09494">
    <property type="entry name" value="Slx4"/>
    <property type="match status" value="1"/>
</dbReference>
<feature type="compositionally biased region" description="Basic and acidic residues" evidence="18">
    <location>
        <begin position="1321"/>
        <end position="1346"/>
    </location>
</feature>
<evidence type="ECO:0000256" key="3">
    <source>
        <dbReference type="ARBA" id="ARBA00022499"/>
    </source>
</evidence>
<protein>
    <recommendedName>
        <fullName evidence="14">Structure-specific endonuclease subunit SLX4</fullName>
    </recommendedName>
    <alternativeName>
        <fullName evidence="16">BTB/POZ domain-containing protein 12</fullName>
    </alternativeName>
</protein>
<evidence type="ECO:0000256" key="11">
    <source>
        <dbReference type="ARBA" id="ARBA00023172"/>
    </source>
</evidence>
<reference evidence="20 21" key="1">
    <citation type="journal article" date="2021" name="Sci. Rep.">
        <title>Chromosome anchoring in Senegalese sole (Solea senegalensis) reveals sex-associated markers and genome rearrangements in flatfish.</title>
        <authorList>
            <person name="Guerrero-Cozar I."/>
            <person name="Gomez-Garrido J."/>
            <person name="Berbel C."/>
            <person name="Martinez-Blanch J.F."/>
            <person name="Alioto T."/>
            <person name="Claros M.G."/>
            <person name="Gagnaire P.A."/>
            <person name="Manchado M."/>
        </authorList>
    </citation>
    <scope>NUCLEOTIDE SEQUENCE [LARGE SCALE GENOMIC DNA]</scope>
    <source>
        <strain evidence="20">Sse05_10M</strain>
    </source>
</reference>
<feature type="region of interest" description="Disordered" evidence="18">
    <location>
        <begin position="143"/>
        <end position="163"/>
    </location>
</feature>
<evidence type="ECO:0000256" key="6">
    <source>
        <dbReference type="ARBA" id="ARBA00022737"/>
    </source>
</evidence>
<comment type="subunit">
    <text evidence="15">Forms a heterodimer with SLX1A/GIYD1. Interacts with ERCC4/XPF; catalytic subunit of the ERCC4-ERCC1 endonuclease. Interacts with MUS81; catalytic subunit of the MUS81-EME1 endonuclease. Interacts with MSH2; component of the MSH2-MSH3 mismatch repair complex. Interacts with TERF2-TERF2IP. Interacts with PLK1 and SLX4IP.</text>
</comment>
<evidence type="ECO:0000256" key="4">
    <source>
        <dbReference type="ARBA" id="ARBA00022553"/>
    </source>
</evidence>
<dbReference type="GO" id="GO:0008270">
    <property type="term" value="F:zinc ion binding"/>
    <property type="evidence" value="ECO:0007669"/>
    <property type="project" value="UniProtKB-KW"/>
</dbReference>
<dbReference type="CDD" id="cd22999">
    <property type="entry name" value="SAP_SLX4"/>
    <property type="match status" value="1"/>
</dbReference>
<feature type="compositionally biased region" description="Polar residues" evidence="18">
    <location>
        <begin position="1451"/>
        <end position="1472"/>
    </location>
</feature>
<feature type="compositionally biased region" description="Low complexity" evidence="18">
    <location>
        <begin position="1587"/>
        <end position="1598"/>
    </location>
</feature>
<evidence type="ECO:0000313" key="20">
    <source>
        <dbReference type="EMBL" id="KAG7486235.1"/>
    </source>
</evidence>
<dbReference type="GO" id="GO:0006281">
    <property type="term" value="P:DNA repair"/>
    <property type="evidence" value="ECO:0007669"/>
    <property type="project" value="UniProtKB-KW"/>
</dbReference>
<feature type="compositionally biased region" description="Low complexity" evidence="18">
    <location>
        <begin position="1121"/>
        <end position="1134"/>
    </location>
</feature>
<dbReference type="Pfam" id="PF00651">
    <property type="entry name" value="BTB"/>
    <property type="match status" value="1"/>
</dbReference>
<evidence type="ECO:0000256" key="17">
    <source>
        <dbReference type="SAM" id="Coils"/>
    </source>
</evidence>
<feature type="region of interest" description="Disordered" evidence="18">
    <location>
        <begin position="757"/>
        <end position="907"/>
    </location>
</feature>
<keyword evidence="20" id="KW-0540">Nuclease</keyword>
<keyword evidence="12" id="KW-0234">DNA repair</keyword>
<dbReference type="InterPro" id="IPR000210">
    <property type="entry name" value="BTB/POZ_dom"/>
</dbReference>
<dbReference type="GO" id="GO:0032206">
    <property type="term" value="P:positive regulation of telomere maintenance"/>
    <property type="evidence" value="ECO:0007669"/>
    <property type="project" value="UniProtKB-ARBA"/>
</dbReference>
<evidence type="ECO:0000259" key="19">
    <source>
        <dbReference type="PROSITE" id="PS50097"/>
    </source>
</evidence>
<name>A0AAV6QCK9_SOLSE</name>
<feature type="compositionally biased region" description="Acidic residues" evidence="18">
    <location>
        <begin position="796"/>
        <end position="806"/>
    </location>
</feature>
<feature type="region of interest" description="Disordered" evidence="18">
    <location>
        <begin position="1037"/>
        <end position="1075"/>
    </location>
</feature>
<evidence type="ECO:0000256" key="1">
    <source>
        <dbReference type="ARBA" id="ARBA00004123"/>
    </source>
</evidence>
<keyword evidence="8" id="KW-0863">Zinc-finger</keyword>
<keyword evidence="9" id="KW-0862">Zinc</keyword>
<evidence type="ECO:0000256" key="9">
    <source>
        <dbReference type="ARBA" id="ARBA00022833"/>
    </source>
</evidence>
<feature type="region of interest" description="Disordered" evidence="18">
    <location>
        <begin position="1561"/>
        <end position="1676"/>
    </location>
</feature>
<dbReference type="PANTHER" id="PTHR21541:SF3">
    <property type="entry name" value="STRUCTURE-SPECIFIC ENDONUCLEASE SUBUNIT SLX4"/>
    <property type="match status" value="1"/>
</dbReference>
<feature type="domain" description="BTB" evidence="19">
    <location>
        <begin position="620"/>
        <end position="694"/>
    </location>
</feature>
<feature type="region of interest" description="Disordered" evidence="18">
    <location>
        <begin position="923"/>
        <end position="960"/>
    </location>
</feature>
<feature type="compositionally biased region" description="Polar residues" evidence="18">
    <location>
        <begin position="855"/>
        <end position="874"/>
    </location>
</feature>
<evidence type="ECO:0000256" key="12">
    <source>
        <dbReference type="ARBA" id="ARBA00023204"/>
    </source>
</evidence>
<dbReference type="GO" id="GO:0000712">
    <property type="term" value="P:resolution of meiotic recombination intermediates"/>
    <property type="evidence" value="ECO:0007669"/>
    <property type="project" value="TreeGrafter"/>
</dbReference>
<feature type="region of interest" description="Disordered" evidence="18">
    <location>
        <begin position="469"/>
        <end position="488"/>
    </location>
</feature>
<sequence>MDDSDQDFVDLCSKLLKRVRRKPGENRPPKSAEHQPSTQTSEGDKRRKKNKKDGDSGSKVTGTQSVFTGTQSVCTGTGQNAAIGETGGDSRDANPLAAATSTTAAGPRFERGLSAKDKVLLKMQQFKKTSPPRMTHRDMRQQMNLDGPQPQRQDSPEPCSSGLHINSDEALALRLQQELDREEAQAEMVDLEDGGLFFCQICYRDLSHMTPEGRTQHLNRCLDDSENSGLIPPPPRIPDCPICGKTFKSQKSRSTHLKRCSSEMGVPPAVLLQALQRQAKETPNVPTVNTAAQAAGTKRKGPSKPGLPVKKKPRKKADPVDEDTMVALALSSSLLEQEKEAHRELNTKPAVSHTAVTTALKWRPDGAAKGRGKKKRGVVPRPPPILLVQDAEVALVKLQERVSALLLRNRTPSPPTPTRCPSRLCGLNAVASLWQKSALLNSNSTTLSDFYTPELRELITPWETAKTNEASCSAGNKPESSLQPECEGTPVIGSRASILPSSTHTATSTPETGQRLVGSQALRDLMELAEDGMTLTQCRYPASGHTKDKRSSTSQSTNLHLSGFVLEQEEEKADLCLSDFLTKTAQGGDKGDKKRGSHQSVAVSRLSSDLNSMVNNPQLSDVQLQVDSGEVYFAHSFMVYARCPLLAEMVHESGFGVQEEGVPAAQRVLMSDVPGQAVFALLQYLYTAHCSIPSSLRPHVQELASRFDLQELHQLCELHGEEVPPQGDEADYANQGEDVNDQTDQAFMELLRSMWNEEDEDEEDEGTDSDGGKDEERVLEDDRQTGDTSGERELCEEQVNEEELEEIYNFAATQRKRVEENDSIEEEEDKKLADEEDSFTKLTEFQRGISKIPLNPNSKLDSHPSQDSSYNRVFSESFGVYEEENISPGPSKTQTSQPQKQPSSCKPLGELSVRTLLQFSPSIVDDFSPSPPPSTSNLPVAGVSPAQVGDCGGGGDVETDAVEVDVPKECRSLKRESRGSCGICVPASPDSCLKKKEPELIVLSDSSDEMEVDVAVLSSHSPHSSCAKLQTFTQIRPQSISKPSETIKENKVSSSIELSSSDPPDGRPGLGCDQSPVDCSLEVSWLIPSTPVHPGRCTKSSSTQTKSSTCRTQLFPKGGTSSPSSLFSSPALPSHYSLHNSSSGTRVSSKTGPTESSIPRLNLEETVPCSSGLDPNFSPKSASGFGVHKNREMSSMPQHKPHPLSASLKQDTPQHVQPQPYSSTPLHTELQQPPVLPGTSPLTSSLDKQKTISQGRARASSESLEKTELGSFRLSPLSNPSDPPSPLSYNKGLHCPQKHNSSSSDSRCPEESCSRTNTGAELKRRGGDEEGKSERECKNRDTHDESEGGGEPGAVESSFQQSFMDEPPIAFNDSWGLDAYAGADPGCFSLRLEDSGGSSQQEHSLGRGEAAKSSSSDCQPAPSFHHIQSGKSCSSVVRSSASNSHCAQPPASVQAQRKPSLTPSPPEINNSLMDPKIWDSWEEEDEEVLPLTQRVNPSAQFRTPAASHNKKRRSVVPITPMPHYSDMDTPELKNKLNSFGVRPLPKRQMVLKLREIHQYTHQVVSSDSDGEAPSARRTLQVKPPPKTSSAATGSKSGSCSQTVTFKEPRAPAAVSPLKHRGEEEEEKEGEPLSASQGSNTSSTAASEESERSNPEFCPSTDGDSDSDGGISASQAATRHQDRLQAVRSFILSDSMLYSQILQYQPLVLSQLQGRLKAAGIRLGAAKLVDYLDSQCITFTTAKPGHSAPSRRRGKRTKATVVRGANGKKAVSVPL</sequence>
<feature type="region of interest" description="Disordered" evidence="18">
    <location>
        <begin position="15"/>
        <end position="107"/>
    </location>
</feature>
<feature type="region of interest" description="Disordered" evidence="18">
    <location>
        <begin position="278"/>
        <end position="320"/>
    </location>
</feature>
<feature type="compositionally biased region" description="Low complexity" evidence="18">
    <location>
        <begin position="890"/>
        <end position="907"/>
    </location>
</feature>
<keyword evidence="13" id="KW-0539">Nucleus</keyword>
<evidence type="ECO:0000256" key="8">
    <source>
        <dbReference type="ARBA" id="ARBA00022771"/>
    </source>
</evidence>
<keyword evidence="5" id="KW-0479">Metal-binding</keyword>
<dbReference type="InterPro" id="IPR018574">
    <property type="entry name" value="Structure-sp_endonuc_su_Slx4"/>
</dbReference>
<evidence type="ECO:0000313" key="21">
    <source>
        <dbReference type="Proteomes" id="UP000693946"/>
    </source>
</evidence>
<comment type="similarity">
    <text evidence="2">Belongs to the SLX4 family.</text>
</comment>
<dbReference type="PROSITE" id="PS50097">
    <property type="entry name" value="BTB"/>
    <property type="match status" value="1"/>
</dbReference>
<feature type="compositionally biased region" description="Low complexity" evidence="18">
    <location>
        <begin position="1429"/>
        <end position="1444"/>
    </location>
</feature>
<dbReference type="PANTHER" id="PTHR21541">
    <property type="entry name" value="BTB POZ DOMAIN CONTAINING 12"/>
    <property type="match status" value="1"/>
</dbReference>
<dbReference type="Proteomes" id="UP000693946">
    <property type="component" value="Linkage Group LG6"/>
</dbReference>
<comment type="subcellular location">
    <subcellularLocation>
        <location evidence="1">Nucleus</location>
    </subcellularLocation>
</comment>
<dbReference type="SMART" id="SM00225">
    <property type="entry name" value="BTB"/>
    <property type="match status" value="1"/>
</dbReference>
<evidence type="ECO:0000256" key="13">
    <source>
        <dbReference type="ARBA" id="ARBA00023242"/>
    </source>
</evidence>
<feature type="compositionally biased region" description="Polar residues" evidence="18">
    <location>
        <begin position="1240"/>
        <end position="1254"/>
    </location>
</feature>
<keyword evidence="11" id="KW-0233">DNA recombination</keyword>
<feature type="region of interest" description="Disordered" evidence="18">
    <location>
        <begin position="1491"/>
        <end position="1528"/>
    </location>
</feature>
<dbReference type="GO" id="GO:0004519">
    <property type="term" value="F:endonuclease activity"/>
    <property type="evidence" value="ECO:0007669"/>
    <property type="project" value="UniProtKB-KW"/>
</dbReference>
<proteinExistence type="inferred from homology"/>
<feature type="compositionally biased region" description="Polar residues" evidence="18">
    <location>
        <begin position="469"/>
        <end position="483"/>
    </location>
</feature>
<evidence type="ECO:0000256" key="2">
    <source>
        <dbReference type="ARBA" id="ARBA00006661"/>
    </source>
</evidence>
<accession>A0AAV6QCK9</accession>
<feature type="compositionally biased region" description="Basic and acidic residues" evidence="18">
    <location>
        <begin position="22"/>
        <end position="33"/>
    </location>
</feature>
<feature type="compositionally biased region" description="Polar residues" evidence="18">
    <location>
        <begin position="1207"/>
        <end position="1231"/>
    </location>
</feature>
<keyword evidence="7" id="KW-0227">DNA damage</keyword>
<feature type="compositionally biased region" description="Polar residues" evidence="18">
    <location>
        <begin position="1137"/>
        <end position="1159"/>
    </location>
</feature>
<feature type="compositionally biased region" description="Polar residues" evidence="18">
    <location>
        <begin position="499"/>
        <end position="512"/>
    </location>
</feature>
<dbReference type="GO" id="GO:0033557">
    <property type="term" value="C:Slx1-Slx4 complex"/>
    <property type="evidence" value="ECO:0007669"/>
    <property type="project" value="InterPro"/>
</dbReference>
<keyword evidence="21" id="KW-1185">Reference proteome</keyword>
<keyword evidence="20" id="KW-0378">Hydrolase</keyword>
<feature type="coiled-coil region" evidence="17">
    <location>
        <begin position="165"/>
        <end position="194"/>
    </location>
</feature>
<feature type="compositionally biased region" description="Low complexity" evidence="18">
    <location>
        <begin position="1667"/>
        <end position="1676"/>
    </location>
</feature>
<feature type="compositionally biased region" description="Acidic residues" evidence="18">
    <location>
        <begin position="757"/>
        <end position="768"/>
    </location>
</feature>
<dbReference type="EMBL" id="JAGKHQ010000018">
    <property type="protein sequence ID" value="KAG7486235.1"/>
    <property type="molecule type" value="Genomic_DNA"/>
</dbReference>
<evidence type="ECO:0000256" key="15">
    <source>
        <dbReference type="ARBA" id="ARBA00064578"/>
    </source>
</evidence>
<evidence type="ECO:0000256" key="5">
    <source>
        <dbReference type="ARBA" id="ARBA00022723"/>
    </source>
</evidence>
<feature type="compositionally biased region" description="Polar residues" evidence="18">
    <location>
        <begin position="60"/>
        <end position="80"/>
    </location>
</feature>
<evidence type="ECO:0000256" key="18">
    <source>
        <dbReference type="SAM" id="MobiDB-lite"/>
    </source>
</evidence>
<evidence type="ECO:0000256" key="10">
    <source>
        <dbReference type="ARBA" id="ARBA00022843"/>
    </source>
</evidence>
<comment type="caution">
    <text evidence="20">The sequence shown here is derived from an EMBL/GenBank/DDBJ whole genome shotgun (WGS) entry which is preliminary data.</text>
</comment>
<evidence type="ECO:0000256" key="14">
    <source>
        <dbReference type="ARBA" id="ARBA00029496"/>
    </source>
</evidence>
<feature type="compositionally biased region" description="Basic and acidic residues" evidence="18">
    <location>
        <begin position="770"/>
        <end position="795"/>
    </location>
</feature>
<gene>
    <name evidence="20" type="ORF">JOB18_027795</name>
</gene>
<organism evidence="20 21">
    <name type="scientific">Solea senegalensis</name>
    <name type="common">Senegalese sole</name>
    <dbReference type="NCBI Taxonomy" id="28829"/>
    <lineage>
        <taxon>Eukaryota</taxon>
        <taxon>Metazoa</taxon>
        <taxon>Chordata</taxon>
        <taxon>Craniata</taxon>
        <taxon>Vertebrata</taxon>
        <taxon>Euteleostomi</taxon>
        <taxon>Actinopterygii</taxon>
        <taxon>Neopterygii</taxon>
        <taxon>Teleostei</taxon>
        <taxon>Neoteleostei</taxon>
        <taxon>Acanthomorphata</taxon>
        <taxon>Carangaria</taxon>
        <taxon>Pleuronectiformes</taxon>
        <taxon>Pleuronectoidei</taxon>
        <taxon>Soleidae</taxon>
        <taxon>Solea</taxon>
    </lineage>
</organism>
<dbReference type="FunFam" id="3.30.710.10:FF:000116">
    <property type="entry name" value="SLX4 structure-specific endonuclease subunit"/>
    <property type="match status" value="1"/>
</dbReference>
<keyword evidence="20" id="KW-0255">Endonuclease</keyword>
<dbReference type="GO" id="GO:0006260">
    <property type="term" value="P:DNA replication"/>
    <property type="evidence" value="ECO:0007669"/>
    <property type="project" value="InterPro"/>
</dbReference>
<evidence type="ECO:0000256" key="16">
    <source>
        <dbReference type="ARBA" id="ARBA00076095"/>
    </source>
</evidence>
<keyword evidence="6" id="KW-0677">Repeat</keyword>
<feature type="compositionally biased region" description="Low complexity" evidence="18">
    <location>
        <begin position="1097"/>
        <end position="1113"/>
    </location>
</feature>
<keyword evidence="17" id="KW-0175">Coiled coil</keyword>
<keyword evidence="3" id="KW-1017">Isopeptide bond</keyword>
<keyword evidence="10" id="KW-0832">Ubl conjugation</keyword>
<dbReference type="GO" id="GO:0090656">
    <property type="term" value="P:t-circle formation"/>
    <property type="evidence" value="ECO:0007669"/>
    <property type="project" value="UniProtKB-ARBA"/>
</dbReference>
<feature type="region of interest" description="Disordered" evidence="18">
    <location>
        <begin position="496"/>
        <end position="515"/>
    </location>
</feature>
<keyword evidence="4" id="KW-0597">Phosphoprotein</keyword>
<feature type="region of interest" description="Disordered" evidence="18">
    <location>
        <begin position="1088"/>
        <end position="1475"/>
    </location>
</feature>
<evidence type="ECO:0000256" key="7">
    <source>
        <dbReference type="ARBA" id="ARBA00022763"/>
    </source>
</evidence>